<accession>A0ABY0TAD1</accession>
<sequence length="33" mass="3811">MEKNHSEEVGIAREKRQQPRINAVNPGFIISVY</sequence>
<name>A0ABY0TAD1_9PROT</name>
<proteinExistence type="predicted"/>
<reference evidence="1 2" key="1">
    <citation type="submission" date="2016-10" db="EMBL/GenBank/DDBJ databases">
        <authorList>
            <person name="Varghese N."/>
            <person name="Submissions S."/>
        </authorList>
    </citation>
    <scope>NUCLEOTIDE SEQUENCE [LARGE SCALE GENOMIC DNA]</scope>
    <source>
        <strain evidence="1 2">Nl1</strain>
    </source>
</reference>
<comment type="caution">
    <text evidence="1">The sequence shown here is derived from an EMBL/GenBank/DDBJ whole genome shotgun (WGS) entry which is preliminary data.</text>
</comment>
<gene>
    <name evidence="1" type="ORF">SAMN05216402_1200</name>
</gene>
<evidence type="ECO:0000313" key="2">
    <source>
        <dbReference type="Proteomes" id="UP000183471"/>
    </source>
</evidence>
<dbReference type="EMBL" id="FNKY01000001">
    <property type="protein sequence ID" value="SDQ52962.1"/>
    <property type="molecule type" value="Genomic_DNA"/>
</dbReference>
<organism evidence="1 2">
    <name type="scientific">Nitrosospira multiformis</name>
    <dbReference type="NCBI Taxonomy" id="1231"/>
    <lineage>
        <taxon>Bacteria</taxon>
        <taxon>Pseudomonadati</taxon>
        <taxon>Pseudomonadota</taxon>
        <taxon>Betaproteobacteria</taxon>
        <taxon>Nitrosomonadales</taxon>
        <taxon>Nitrosomonadaceae</taxon>
        <taxon>Nitrosospira</taxon>
    </lineage>
</organism>
<dbReference type="Proteomes" id="UP000183471">
    <property type="component" value="Unassembled WGS sequence"/>
</dbReference>
<keyword evidence="2" id="KW-1185">Reference proteome</keyword>
<evidence type="ECO:0000313" key="1">
    <source>
        <dbReference type="EMBL" id="SDQ52962.1"/>
    </source>
</evidence>
<protein>
    <submittedName>
        <fullName evidence="1">Uncharacterized protein</fullName>
    </submittedName>
</protein>